<comment type="caution">
    <text evidence="3">The sequence shown here is derived from an EMBL/GenBank/DDBJ whole genome shotgun (WGS) entry which is preliminary data.</text>
</comment>
<dbReference type="Proteomes" id="UP000494256">
    <property type="component" value="Unassembled WGS sequence"/>
</dbReference>
<evidence type="ECO:0000256" key="1">
    <source>
        <dbReference type="SAM" id="MobiDB-lite"/>
    </source>
</evidence>
<proteinExistence type="predicted"/>
<accession>A0A8S1B8K6</accession>
<gene>
    <name evidence="3" type="ORF">APLA_LOCUS15098</name>
    <name evidence="2" type="ORF">APLA_LOCUS7748</name>
</gene>
<dbReference type="EMBL" id="CADEBD010000303">
    <property type="protein sequence ID" value="CAB3237233.1"/>
    <property type="molecule type" value="Genomic_DNA"/>
</dbReference>
<feature type="region of interest" description="Disordered" evidence="1">
    <location>
        <begin position="21"/>
        <end position="50"/>
    </location>
</feature>
<dbReference type="AlphaFoldDB" id="A0A8S1B8K6"/>
<keyword evidence="4" id="KW-1185">Reference proteome</keyword>
<dbReference type="EMBL" id="CADEBC010000581">
    <property type="protein sequence ID" value="CAB3255974.1"/>
    <property type="molecule type" value="Genomic_DNA"/>
</dbReference>
<dbReference type="Proteomes" id="UP000494106">
    <property type="component" value="Unassembled WGS sequence"/>
</dbReference>
<dbReference type="OrthoDB" id="3039988at2759"/>
<evidence type="ECO:0000313" key="5">
    <source>
        <dbReference type="Proteomes" id="UP000494256"/>
    </source>
</evidence>
<evidence type="ECO:0000313" key="3">
    <source>
        <dbReference type="EMBL" id="CAB3255974.1"/>
    </source>
</evidence>
<evidence type="ECO:0000313" key="2">
    <source>
        <dbReference type="EMBL" id="CAB3237233.1"/>
    </source>
</evidence>
<sequence length="106" mass="12127">MSIQTQNPTFAEVIKTKATVHKVQTPATATRSRDNDTPKPQKNKKSPLKEDWMFWTADTDEGDAHQVSHDEESKDKCPSFKELCSRIKEVIYLKKTGLTSKIRCVF</sequence>
<organism evidence="3 4">
    <name type="scientific">Arctia plantaginis</name>
    <name type="common">Wood tiger moth</name>
    <name type="synonym">Phalaena plantaginis</name>
    <dbReference type="NCBI Taxonomy" id="874455"/>
    <lineage>
        <taxon>Eukaryota</taxon>
        <taxon>Metazoa</taxon>
        <taxon>Ecdysozoa</taxon>
        <taxon>Arthropoda</taxon>
        <taxon>Hexapoda</taxon>
        <taxon>Insecta</taxon>
        <taxon>Pterygota</taxon>
        <taxon>Neoptera</taxon>
        <taxon>Endopterygota</taxon>
        <taxon>Lepidoptera</taxon>
        <taxon>Glossata</taxon>
        <taxon>Ditrysia</taxon>
        <taxon>Noctuoidea</taxon>
        <taxon>Erebidae</taxon>
        <taxon>Arctiinae</taxon>
        <taxon>Arctia</taxon>
    </lineage>
</organism>
<name>A0A8S1B8K6_ARCPL</name>
<evidence type="ECO:0000313" key="4">
    <source>
        <dbReference type="Proteomes" id="UP000494106"/>
    </source>
</evidence>
<reference evidence="4 5" key="1">
    <citation type="submission" date="2020-04" db="EMBL/GenBank/DDBJ databases">
        <authorList>
            <person name="Wallbank WR R."/>
            <person name="Pardo Diaz C."/>
            <person name="Kozak K."/>
            <person name="Martin S."/>
            <person name="Jiggins C."/>
            <person name="Moest M."/>
            <person name="Warren A I."/>
            <person name="Byers J.R.P. K."/>
            <person name="Montejo-Kovacevich G."/>
            <person name="Yen C E."/>
        </authorList>
    </citation>
    <scope>NUCLEOTIDE SEQUENCE [LARGE SCALE GENOMIC DNA]</scope>
</reference>
<protein>
    <submittedName>
        <fullName evidence="3">Uncharacterized protein</fullName>
    </submittedName>
</protein>